<organism evidence="2 3">
    <name type="scientific">Scytalidium lignicola</name>
    <name type="common">Hyphomycete</name>
    <dbReference type="NCBI Taxonomy" id="5539"/>
    <lineage>
        <taxon>Eukaryota</taxon>
        <taxon>Fungi</taxon>
        <taxon>Dikarya</taxon>
        <taxon>Ascomycota</taxon>
        <taxon>Pezizomycotina</taxon>
        <taxon>Leotiomycetes</taxon>
        <taxon>Leotiomycetes incertae sedis</taxon>
        <taxon>Scytalidium</taxon>
    </lineage>
</organism>
<evidence type="ECO:0000259" key="1">
    <source>
        <dbReference type="Pfam" id="PF14479"/>
    </source>
</evidence>
<feature type="domain" description="Prion-inhibition and propagation HeLo" evidence="1">
    <location>
        <begin position="33"/>
        <end position="160"/>
    </location>
</feature>
<dbReference type="Gene3D" id="1.20.120.1020">
    <property type="entry name" value="Prion-inhibition and propagation, HeLo domain"/>
    <property type="match status" value="2"/>
</dbReference>
<dbReference type="InterPro" id="IPR029498">
    <property type="entry name" value="HeLo_dom"/>
</dbReference>
<accession>A0A3E2HCA6</accession>
<dbReference type="InterPro" id="IPR038305">
    <property type="entry name" value="HeLo_sf"/>
</dbReference>
<feature type="non-terminal residue" evidence="2">
    <location>
        <position position="249"/>
    </location>
</feature>
<evidence type="ECO:0000313" key="3">
    <source>
        <dbReference type="Proteomes" id="UP000258309"/>
    </source>
</evidence>
<feature type="non-terminal residue" evidence="2">
    <location>
        <position position="1"/>
    </location>
</feature>
<protein>
    <recommendedName>
        <fullName evidence="1">Prion-inhibition and propagation HeLo domain-containing protein</fullName>
    </recommendedName>
</protein>
<dbReference type="Pfam" id="PF14479">
    <property type="entry name" value="HeLo"/>
    <property type="match status" value="1"/>
</dbReference>
<proteinExistence type="predicted"/>
<comment type="caution">
    <text evidence="2">The sequence shown here is derived from an EMBL/GenBank/DDBJ whole genome shotgun (WGS) entry which is preliminary data.</text>
</comment>
<dbReference type="OrthoDB" id="20872at2759"/>
<dbReference type="AlphaFoldDB" id="A0A3E2HCA6"/>
<evidence type="ECO:0000313" key="2">
    <source>
        <dbReference type="EMBL" id="RFU30782.1"/>
    </source>
</evidence>
<reference evidence="2 3" key="1">
    <citation type="submission" date="2018-05" db="EMBL/GenBank/DDBJ databases">
        <title>Draft genome sequence of Scytalidium lignicola DSM 105466, a ubiquitous saprotrophic fungus.</title>
        <authorList>
            <person name="Buettner E."/>
            <person name="Gebauer A.M."/>
            <person name="Hofrichter M."/>
            <person name="Liers C."/>
            <person name="Kellner H."/>
        </authorList>
    </citation>
    <scope>NUCLEOTIDE SEQUENCE [LARGE SCALE GENOMIC DNA]</scope>
    <source>
        <strain evidence="2 3">DSM 105466</strain>
    </source>
</reference>
<gene>
    <name evidence="2" type="ORF">B7463_g5551</name>
</gene>
<sequence>MRVNSHSHLSAVDGRNELGRKALRLGFAAPEVRLRLSRWGEAVHIDEDPQLGNPAATRVEIQAAKDTLLQILVLMEDSNKISKTFRIKGDSATPAPEDLAADPAIEALTSWAIHHGAAAKTLIEDISGLVNNLGILFPAPNAEKQLAKEEVATVKERTEIQALESASRGLDSTLHEALSEVSGHKFDNIDIEGGKDAMVVNGNVISADYTGVFGLGVLHSFENIKIKGADGLRVLNGDKYGGVDLFAMK</sequence>
<dbReference type="EMBL" id="NCSJ02000091">
    <property type="protein sequence ID" value="RFU30782.1"/>
    <property type="molecule type" value="Genomic_DNA"/>
</dbReference>
<keyword evidence="3" id="KW-1185">Reference proteome</keyword>
<dbReference type="Proteomes" id="UP000258309">
    <property type="component" value="Unassembled WGS sequence"/>
</dbReference>
<name>A0A3E2HCA6_SCYLI</name>